<evidence type="ECO:0000313" key="1">
    <source>
        <dbReference type="EMBL" id="KKL55499.1"/>
    </source>
</evidence>
<proteinExistence type="predicted"/>
<comment type="caution">
    <text evidence="1">The sequence shown here is derived from an EMBL/GenBank/DDBJ whole genome shotgun (WGS) entry which is preliminary data.</text>
</comment>
<protein>
    <submittedName>
        <fullName evidence="1">Uncharacterized protein</fullName>
    </submittedName>
</protein>
<sequence length="76" mass="8381">MANETCIGAAYHSMECQDVPTEWLPCGHGACEACLQDLLDWDILRSCEDICPNCREGKINLATWSAGVQAWEPPRG</sequence>
<dbReference type="AlphaFoldDB" id="A0A0F9D1T9"/>
<dbReference type="EMBL" id="LAZR01030818">
    <property type="protein sequence ID" value="KKL55499.1"/>
    <property type="molecule type" value="Genomic_DNA"/>
</dbReference>
<dbReference type="InterPro" id="IPR013083">
    <property type="entry name" value="Znf_RING/FYVE/PHD"/>
</dbReference>
<organism evidence="1">
    <name type="scientific">marine sediment metagenome</name>
    <dbReference type="NCBI Taxonomy" id="412755"/>
    <lineage>
        <taxon>unclassified sequences</taxon>
        <taxon>metagenomes</taxon>
        <taxon>ecological metagenomes</taxon>
    </lineage>
</organism>
<name>A0A0F9D1T9_9ZZZZ</name>
<gene>
    <name evidence="1" type="ORF">LCGC14_2254790</name>
</gene>
<accession>A0A0F9D1T9</accession>
<dbReference type="SUPFAM" id="SSF57850">
    <property type="entry name" value="RING/U-box"/>
    <property type="match status" value="1"/>
</dbReference>
<dbReference type="Gene3D" id="3.30.40.10">
    <property type="entry name" value="Zinc/RING finger domain, C3HC4 (zinc finger)"/>
    <property type="match status" value="1"/>
</dbReference>
<reference evidence="1" key="1">
    <citation type="journal article" date="2015" name="Nature">
        <title>Complex archaea that bridge the gap between prokaryotes and eukaryotes.</title>
        <authorList>
            <person name="Spang A."/>
            <person name="Saw J.H."/>
            <person name="Jorgensen S.L."/>
            <person name="Zaremba-Niedzwiedzka K."/>
            <person name="Martijn J."/>
            <person name="Lind A.E."/>
            <person name="van Eijk R."/>
            <person name="Schleper C."/>
            <person name="Guy L."/>
            <person name="Ettema T.J."/>
        </authorList>
    </citation>
    <scope>NUCLEOTIDE SEQUENCE</scope>
</reference>